<dbReference type="InterPro" id="IPR011006">
    <property type="entry name" value="CheY-like_superfamily"/>
</dbReference>
<dbReference type="PANTHER" id="PTHR44591">
    <property type="entry name" value="STRESS RESPONSE REGULATOR PROTEIN 1"/>
    <property type="match status" value="1"/>
</dbReference>
<dbReference type="SMART" id="SM00448">
    <property type="entry name" value="REC"/>
    <property type="match status" value="1"/>
</dbReference>
<dbReference type="KEGG" id="rhy:RD110_08565"/>
<dbReference type="EMBL" id="CP019236">
    <property type="protein sequence ID" value="APW40563.1"/>
    <property type="molecule type" value="Genomic_DNA"/>
</dbReference>
<proteinExistence type="predicted"/>
<dbReference type="RefSeq" id="WP_076204651.1">
    <property type="nucleotide sequence ID" value="NZ_CP019236.1"/>
</dbReference>
<feature type="domain" description="Response regulatory" evidence="3">
    <location>
        <begin position="4"/>
        <end position="120"/>
    </location>
</feature>
<dbReference type="InterPro" id="IPR050595">
    <property type="entry name" value="Bact_response_regulator"/>
</dbReference>
<dbReference type="GO" id="GO:0000160">
    <property type="term" value="P:phosphorelay signal transduction system"/>
    <property type="evidence" value="ECO:0007669"/>
    <property type="project" value="InterPro"/>
</dbReference>
<evidence type="ECO:0000256" key="1">
    <source>
        <dbReference type="ARBA" id="ARBA00022553"/>
    </source>
</evidence>
<evidence type="ECO:0000256" key="2">
    <source>
        <dbReference type="PROSITE-ProRule" id="PRU00169"/>
    </source>
</evidence>
<gene>
    <name evidence="4" type="ORF">RD110_08565</name>
</gene>
<name>A0A1P8K3H5_9BURK</name>
<dbReference type="PANTHER" id="PTHR44591:SF3">
    <property type="entry name" value="RESPONSE REGULATORY DOMAIN-CONTAINING PROTEIN"/>
    <property type="match status" value="1"/>
</dbReference>
<protein>
    <submittedName>
        <fullName evidence="4">Two-component system response regulator</fullName>
    </submittedName>
</protein>
<accession>A0A1P8K3H5</accession>
<dbReference type="Pfam" id="PF00072">
    <property type="entry name" value="Response_reg"/>
    <property type="match status" value="1"/>
</dbReference>
<dbReference type="STRING" id="1842727.RD110_08565"/>
<keyword evidence="5" id="KW-1185">Reference proteome</keyword>
<organism evidence="4 5">
    <name type="scientific">Rhodoferax koreensis</name>
    <dbReference type="NCBI Taxonomy" id="1842727"/>
    <lineage>
        <taxon>Bacteria</taxon>
        <taxon>Pseudomonadati</taxon>
        <taxon>Pseudomonadota</taxon>
        <taxon>Betaproteobacteria</taxon>
        <taxon>Burkholderiales</taxon>
        <taxon>Comamonadaceae</taxon>
        <taxon>Rhodoferax</taxon>
    </lineage>
</organism>
<evidence type="ECO:0000259" key="3">
    <source>
        <dbReference type="PROSITE" id="PS50110"/>
    </source>
</evidence>
<dbReference type="PROSITE" id="PS50110">
    <property type="entry name" value="RESPONSE_REGULATORY"/>
    <property type="match status" value="1"/>
</dbReference>
<dbReference type="InterPro" id="IPR001789">
    <property type="entry name" value="Sig_transdc_resp-reg_receiver"/>
</dbReference>
<evidence type="ECO:0000313" key="5">
    <source>
        <dbReference type="Proteomes" id="UP000186609"/>
    </source>
</evidence>
<dbReference type="OrthoDB" id="8964771at2"/>
<dbReference type="AlphaFoldDB" id="A0A1P8K3H5"/>
<dbReference type="Proteomes" id="UP000186609">
    <property type="component" value="Chromosome"/>
</dbReference>
<sequence length="132" mass="14193">MRARILVIEDNAANLELARYLLCAAGHEVLAATDGHAGLLLAQQQHPDLVISDLQMPGLDGYALLSALQQDPGCQHIPVLALTASSMPGDRETVIRAGFRAYMSKPIEPEMFVGEIESLLEPAKPRAPPRAS</sequence>
<reference evidence="4 5" key="1">
    <citation type="submission" date="2017-01" db="EMBL/GenBank/DDBJ databases">
        <authorList>
            <person name="Mah S.A."/>
            <person name="Swanson W.J."/>
            <person name="Moy G.W."/>
            <person name="Vacquier V.D."/>
        </authorList>
    </citation>
    <scope>NUCLEOTIDE SEQUENCE [LARGE SCALE GENOMIC DNA]</scope>
    <source>
        <strain evidence="4 5">DCY110</strain>
    </source>
</reference>
<dbReference type="Gene3D" id="3.40.50.2300">
    <property type="match status" value="1"/>
</dbReference>
<dbReference type="SUPFAM" id="SSF52172">
    <property type="entry name" value="CheY-like"/>
    <property type="match status" value="1"/>
</dbReference>
<keyword evidence="1 2" id="KW-0597">Phosphoprotein</keyword>
<feature type="modified residue" description="4-aspartylphosphate" evidence="2">
    <location>
        <position position="53"/>
    </location>
</feature>
<evidence type="ECO:0000313" key="4">
    <source>
        <dbReference type="EMBL" id="APW40563.1"/>
    </source>
</evidence>